<sequence length="136" mass="15129">MRREQGLRSKPDMIATQSFWGLASFSEQGSEPPSTIYYPSEHFKNFIPGYRKYDLNVSIIIHCNNQKAGKSLTSCPQLVSVPLTGLERMLSSSLNMDLSLPSSKDFTCLTAIIAVVVELARHFTMPRSVSIQCLGI</sequence>
<comment type="caution">
    <text evidence="1">The sequence shown here is derived from an EMBL/GenBank/DDBJ whole genome shotgun (WGS) entry which is preliminary data.</text>
</comment>
<name>A0A4Y2FJU6_ARAVE</name>
<organism evidence="1 2">
    <name type="scientific">Araneus ventricosus</name>
    <name type="common">Orbweaver spider</name>
    <name type="synonym">Epeira ventricosa</name>
    <dbReference type="NCBI Taxonomy" id="182803"/>
    <lineage>
        <taxon>Eukaryota</taxon>
        <taxon>Metazoa</taxon>
        <taxon>Ecdysozoa</taxon>
        <taxon>Arthropoda</taxon>
        <taxon>Chelicerata</taxon>
        <taxon>Arachnida</taxon>
        <taxon>Araneae</taxon>
        <taxon>Araneomorphae</taxon>
        <taxon>Entelegynae</taxon>
        <taxon>Araneoidea</taxon>
        <taxon>Araneidae</taxon>
        <taxon>Araneus</taxon>
    </lineage>
</organism>
<proteinExistence type="predicted"/>
<dbReference type="Proteomes" id="UP000499080">
    <property type="component" value="Unassembled WGS sequence"/>
</dbReference>
<evidence type="ECO:0000313" key="1">
    <source>
        <dbReference type="EMBL" id="GBM39874.1"/>
    </source>
</evidence>
<reference evidence="1 2" key="1">
    <citation type="journal article" date="2019" name="Sci. Rep.">
        <title>Orb-weaving spider Araneus ventricosus genome elucidates the spidroin gene catalogue.</title>
        <authorList>
            <person name="Kono N."/>
            <person name="Nakamura H."/>
            <person name="Ohtoshi R."/>
            <person name="Moran D.A.P."/>
            <person name="Shinohara A."/>
            <person name="Yoshida Y."/>
            <person name="Fujiwara M."/>
            <person name="Mori M."/>
            <person name="Tomita M."/>
            <person name="Arakawa K."/>
        </authorList>
    </citation>
    <scope>NUCLEOTIDE SEQUENCE [LARGE SCALE GENOMIC DNA]</scope>
</reference>
<gene>
    <name evidence="1" type="ORF">AVEN_250202_1</name>
</gene>
<dbReference type="AlphaFoldDB" id="A0A4Y2FJU6"/>
<evidence type="ECO:0000313" key="2">
    <source>
        <dbReference type="Proteomes" id="UP000499080"/>
    </source>
</evidence>
<protein>
    <submittedName>
        <fullName evidence="1">Uncharacterized protein</fullName>
    </submittedName>
</protein>
<accession>A0A4Y2FJU6</accession>
<keyword evidence="2" id="KW-1185">Reference proteome</keyword>
<dbReference type="EMBL" id="BGPR01000910">
    <property type="protein sequence ID" value="GBM39874.1"/>
    <property type="molecule type" value="Genomic_DNA"/>
</dbReference>